<dbReference type="Proteomes" id="UP000078459">
    <property type="component" value="Unassembled WGS sequence"/>
</dbReference>
<dbReference type="EMBL" id="LWHJ01000027">
    <property type="protein sequence ID" value="OAQ39795.1"/>
    <property type="molecule type" value="Genomic_DNA"/>
</dbReference>
<comment type="caution">
    <text evidence="1">The sequence shown here is derived from an EMBL/GenBank/DDBJ whole genome shotgun (WGS) entry which is preliminary data.</text>
</comment>
<keyword evidence="2" id="KW-1185">Reference proteome</keyword>
<dbReference type="STRING" id="1826909.A5893_09465"/>
<organism evidence="1 2">
    <name type="scientific">Pedobacter psychrophilus</name>
    <dbReference type="NCBI Taxonomy" id="1826909"/>
    <lineage>
        <taxon>Bacteria</taxon>
        <taxon>Pseudomonadati</taxon>
        <taxon>Bacteroidota</taxon>
        <taxon>Sphingobacteriia</taxon>
        <taxon>Sphingobacteriales</taxon>
        <taxon>Sphingobacteriaceae</taxon>
        <taxon>Pedobacter</taxon>
    </lineage>
</organism>
<dbReference type="AlphaFoldDB" id="A0A179DFG7"/>
<gene>
    <name evidence="1" type="ORF">A5893_09465</name>
</gene>
<proteinExistence type="predicted"/>
<evidence type="ECO:0000313" key="1">
    <source>
        <dbReference type="EMBL" id="OAQ39795.1"/>
    </source>
</evidence>
<protein>
    <submittedName>
        <fullName evidence="1">Uncharacterized protein</fullName>
    </submittedName>
</protein>
<sequence>MIKNQSLVLLIKSLSKGEKRYFKLRSALQDGAKDYLHLFDLIERNNNYSDLKANYLSLKPQASFEVTSNYLFKLIMDALFYLKSDKDLEAKLNKKVIQVQLLFEKGLFEDGFKWLKRIKIEAENTELTLITFWANKLELQFITELGFHTISEDKLITKHAKTQSLLKNELNLNQHTALYQLLRHRLIYKGNVRTKEQKEDLNDLLITEVGLISKSTAGKFESKKTHLLFQAYYMISVGNYPSALLIFYDLMELFEKHQLLWQDAPNDYLYTLEGILDSLVNIQKFDEMDYFLDKLNSLDNKENFGINISRIDFTYKTRRYLNKGLIYDAIELLQHHKITLFGNLALINPHKQAEVQLYASIIYFINGNLTEANQTLNRVLLNSKSFYVLPIYRTFRLLHLLVHYELKNHDYLLHEKRSIKRSMTGFGHQNYLIEKILFRFLSQKKVYQSPSEKIIFLKKIKNNFDKIKVDRYENRILNIFNFEAWVEANVLNKPLIEILQNHTNYE</sequence>
<accession>A0A179DFG7</accession>
<dbReference type="OrthoDB" id="714416at2"/>
<evidence type="ECO:0000313" key="2">
    <source>
        <dbReference type="Proteomes" id="UP000078459"/>
    </source>
</evidence>
<dbReference type="RefSeq" id="WP_068822411.1">
    <property type="nucleotide sequence ID" value="NZ_LWHJ01000027.1"/>
</dbReference>
<reference evidence="1 2" key="1">
    <citation type="submission" date="2016-04" db="EMBL/GenBank/DDBJ databases">
        <authorList>
            <person name="Evans L.H."/>
            <person name="Alamgir A."/>
            <person name="Owens N."/>
            <person name="Weber N.D."/>
            <person name="Virtaneva K."/>
            <person name="Barbian K."/>
            <person name="Babar A."/>
            <person name="Rosenke K."/>
        </authorList>
    </citation>
    <scope>NUCLEOTIDE SEQUENCE [LARGE SCALE GENOMIC DNA]</scope>
    <source>
        <strain evidence="1 2">CCM 8644</strain>
    </source>
</reference>
<name>A0A179DFG7_9SPHI</name>
<reference evidence="1 2" key="2">
    <citation type="submission" date="2016-06" db="EMBL/GenBank/DDBJ databases">
        <title>Pedobacter psychrophilus sp. nov., isolated from Antarctic fragmentary rock.</title>
        <authorList>
            <person name="Svec P."/>
        </authorList>
    </citation>
    <scope>NUCLEOTIDE SEQUENCE [LARGE SCALE GENOMIC DNA]</scope>
    <source>
        <strain evidence="1 2">CCM 8644</strain>
    </source>
</reference>